<feature type="compositionally biased region" description="Basic and acidic residues" evidence="5">
    <location>
        <begin position="899"/>
        <end position="908"/>
    </location>
</feature>
<feature type="domain" description="SH3" evidence="6">
    <location>
        <begin position="83"/>
        <end position="143"/>
    </location>
</feature>
<dbReference type="InterPro" id="IPR001452">
    <property type="entry name" value="SH3_domain"/>
</dbReference>
<feature type="compositionally biased region" description="Polar residues" evidence="5">
    <location>
        <begin position="410"/>
        <end position="436"/>
    </location>
</feature>
<feature type="region of interest" description="Disordered" evidence="5">
    <location>
        <begin position="805"/>
        <end position="1201"/>
    </location>
</feature>
<evidence type="ECO:0000313" key="9">
    <source>
        <dbReference type="Proteomes" id="UP001281761"/>
    </source>
</evidence>
<organism evidence="8 9">
    <name type="scientific">Blattamonas nauphoetae</name>
    <dbReference type="NCBI Taxonomy" id="2049346"/>
    <lineage>
        <taxon>Eukaryota</taxon>
        <taxon>Metamonada</taxon>
        <taxon>Preaxostyla</taxon>
        <taxon>Oxymonadida</taxon>
        <taxon>Blattamonas</taxon>
    </lineage>
</organism>
<keyword evidence="2 3" id="KW-0694">RNA-binding</keyword>
<evidence type="ECO:0008006" key="10">
    <source>
        <dbReference type="Google" id="ProtNLM"/>
    </source>
</evidence>
<name>A0ABQ9XTC7_9EUKA</name>
<dbReference type="SUPFAM" id="SSF54928">
    <property type="entry name" value="RNA-binding domain, RBD"/>
    <property type="match status" value="1"/>
</dbReference>
<evidence type="ECO:0000256" key="3">
    <source>
        <dbReference type="PROSITE-ProRule" id="PRU00176"/>
    </source>
</evidence>
<evidence type="ECO:0000256" key="1">
    <source>
        <dbReference type="ARBA" id="ARBA00022443"/>
    </source>
</evidence>
<evidence type="ECO:0000259" key="6">
    <source>
        <dbReference type="PROSITE" id="PS50002"/>
    </source>
</evidence>
<feature type="region of interest" description="Disordered" evidence="5">
    <location>
        <begin position="410"/>
        <end position="441"/>
    </location>
</feature>
<feature type="compositionally biased region" description="Basic and acidic residues" evidence="5">
    <location>
        <begin position="1192"/>
        <end position="1201"/>
    </location>
</feature>
<evidence type="ECO:0000256" key="5">
    <source>
        <dbReference type="SAM" id="MobiDB-lite"/>
    </source>
</evidence>
<feature type="compositionally biased region" description="Acidic residues" evidence="5">
    <location>
        <begin position="946"/>
        <end position="955"/>
    </location>
</feature>
<keyword evidence="9" id="KW-1185">Reference proteome</keyword>
<accession>A0ABQ9XTC7</accession>
<feature type="region of interest" description="Disordered" evidence="5">
    <location>
        <begin position="1"/>
        <end position="24"/>
    </location>
</feature>
<dbReference type="PANTHER" id="PTHR48025">
    <property type="entry name" value="OS02G0815200 PROTEIN"/>
    <property type="match status" value="1"/>
</dbReference>
<sequence>MAGSEEEQKDPSQKDEPIPEGDPQPVENPLCALCNLPHPENYGLPCCGQIVCPDCVGKVVSEDGHCVLCHQDVRKAQEEQQMMQIPTYAAVADFHPEEPEWLHLNHGEIMIVLQADEQERVICRTLDGREGFVPVSLLTEAGPLGQFVKRQDGEGFQLRRGRRGGQHRSESGGRSSGESGSFSESGSGPFSSSGEQSSEEGEEGGQSEEEVGPDGAPIIHDDDELGQGHLQEGTAADLIEKLERERPQHDGMSTITMPSEDGAPGSNMRYMPSVHSIGASEHSQKVTLSPPPSIHSEATGISMHSAGSHPSVSLPSLSEDGNEDVVSKHEEGRPGSPSAITNAGSQAGVSLTLSQSTLDGVSIAPSLGGYGALPTAPSVVSSLSYQPSLASQATNLSQSSAASGQSLTPSQISVQSATPNQSASSLISSHQANLQKQKTEHQRIENELQMLQRQHVEQQRSSQSYQNAIEAVSRTVSYQQNFPELVDGYLPRTTTLFVWGFDRDTDEYPVHDLFQMVGEVVLCDVFREKSGRSRGCALVGMDTFKAAHRAIGSLDGCMVEGWGNGDVRTIHVKESPPQKKRGPAVVQPYKNPLPLQTIEDLQIAVQLIDQNAQLYDGEPGREKEMAIGALLYATSSIIEQVTFRPHPTSTLLPNNKSVKKAVKYFRLLNEKTDLPILNQPLIMRSLVELIRDGRTENIQNEAARACSSILCRYKLNGAKMMIGAGLVEILTTIIFRRGSNELTKRCLITLVTLLSVVPPTSGSTYEYLEEEMKEAGSPEILLALQNHIKGVVTLKDVKPYRIGEEEAEEEEKEKKEKKKKKRDRDEEEDDEKKDKKKKKKDKEEEEEEEKGKKKNKKKRDKDEDEGEKKKDSKKKKDADKEKEDGEEAEKKKDRKKHTKDGEDGEKKESRKKKKEKEGEEEGEDKEEGEEGGEKKREKKKKKDKEGEEEKAEGEEGEKKKHREHGKHKDKEKDGEEGEKKEKKERKKKDDGEEGEKKEKKERKKKNDGETKEEEGEKKEKKERKKKDDGEEKKKEKKKDDAEEEGEKKEKREKKKRDDSEHKDERKERKKKDEGEEGEKKEKKERKKREDSEHKEERKERKKKDEGDEKEEKKERKKRDDSEHKEERKERKKRDDSEHKEEKKERKKRDDSEHKEEKKEHKHRHREEEKPAEQLQMANEMMFDEGTYLETMDETRLDGEDE</sequence>
<dbReference type="InterPro" id="IPR050502">
    <property type="entry name" value="Euk_RNA-bind_prot"/>
</dbReference>
<evidence type="ECO:0000256" key="2">
    <source>
        <dbReference type="ARBA" id="ARBA00022884"/>
    </source>
</evidence>
<dbReference type="EMBL" id="JARBJD010000075">
    <property type="protein sequence ID" value="KAK2954729.1"/>
    <property type="molecule type" value="Genomic_DNA"/>
</dbReference>
<feature type="region of interest" description="Disordered" evidence="5">
    <location>
        <begin position="148"/>
        <end position="225"/>
    </location>
</feature>
<protein>
    <recommendedName>
        <fullName evidence="10">RRM domain-containing protein</fullName>
    </recommendedName>
</protein>
<dbReference type="SUPFAM" id="SSF50044">
    <property type="entry name" value="SH3-domain"/>
    <property type="match status" value="1"/>
</dbReference>
<dbReference type="Gene3D" id="2.30.30.40">
    <property type="entry name" value="SH3 Domains"/>
    <property type="match status" value="1"/>
</dbReference>
<feature type="domain" description="RRM" evidence="7">
    <location>
        <begin position="494"/>
        <end position="577"/>
    </location>
</feature>
<dbReference type="InterPro" id="IPR016024">
    <property type="entry name" value="ARM-type_fold"/>
</dbReference>
<comment type="caution">
    <text evidence="8">The sequence shown here is derived from an EMBL/GenBank/DDBJ whole genome shotgun (WGS) entry which is preliminary data.</text>
</comment>
<dbReference type="Proteomes" id="UP001281761">
    <property type="component" value="Unassembled WGS sequence"/>
</dbReference>
<evidence type="ECO:0000259" key="7">
    <source>
        <dbReference type="PROSITE" id="PS50102"/>
    </source>
</evidence>
<feature type="compositionally biased region" description="Low complexity" evidence="5">
    <location>
        <begin position="172"/>
        <end position="196"/>
    </location>
</feature>
<evidence type="ECO:0000313" key="8">
    <source>
        <dbReference type="EMBL" id="KAK2954729.1"/>
    </source>
</evidence>
<feature type="compositionally biased region" description="Acidic residues" evidence="5">
    <location>
        <begin position="918"/>
        <end position="930"/>
    </location>
</feature>
<dbReference type="Gene3D" id="3.30.70.330">
    <property type="match status" value="1"/>
</dbReference>
<dbReference type="SMART" id="SM00360">
    <property type="entry name" value="RRM"/>
    <property type="match status" value="1"/>
</dbReference>
<dbReference type="PROSITE" id="PS50102">
    <property type="entry name" value="RRM"/>
    <property type="match status" value="1"/>
</dbReference>
<feature type="region of interest" description="Disordered" evidence="5">
    <location>
        <begin position="245"/>
        <end position="344"/>
    </location>
</feature>
<dbReference type="InterPro" id="IPR011989">
    <property type="entry name" value="ARM-like"/>
</dbReference>
<feature type="compositionally biased region" description="Basic and acidic residues" evidence="5">
    <location>
        <begin position="966"/>
        <end position="1158"/>
    </location>
</feature>
<dbReference type="CDD" id="cd00590">
    <property type="entry name" value="RRM_SF"/>
    <property type="match status" value="1"/>
</dbReference>
<dbReference type="Pfam" id="PF00076">
    <property type="entry name" value="RRM_1"/>
    <property type="match status" value="1"/>
</dbReference>
<dbReference type="InterPro" id="IPR036028">
    <property type="entry name" value="SH3-like_dom_sf"/>
</dbReference>
<reference evidence="8 9" key="1">
    <citation type="journal article" date="2022" name="bioRxiv">
        <title>Genomics of Preaxostyla Flagellates Illuminates Evolutionary Transitions and the Path Towards Mitochondrial Loss.</title>
        <authorList>
            <person name="Novak L.V.F."/>
            <person name="Treitli S.C."/>
            <person name="Pyrih J."/>
            <person name="Halakuc P."/>
            <person name="Pipaliya S.V."/>
            <person name="Vacek V."/>
            <person name="Brzon O."/>
            <person name="Soukal P."/>
            <person name="Eme L."/>
            <person name="Dacks J.B."/>
            <person name="Karnkowska A."/>
            <person name="Elias M."/>
            <person name="Hampl V."/>
        </authorList>
    </citation>
    <scope>NUCLEOTIDE SEQUENCE [LARGE SCALE GENOMIC DNA]</scope>
    <source>
        <strain evidence="8">NAU3</strain>
        <tissue evidence="8">Gut</tissue>
    </source>
</reference>
<feature type="compositionally biased region" description="Acidic residues" evidence="5">
    <location>
        <begin position="197"/>
        <end position="212"/>
    </location>
</feature>
<dbReference type="InterPro" id="IPR035979">
    <property type="entry name" value="RBD_domain_sf"/>
</dbReference>
<dbReference type="PROSITE" id="PS50002">
    <property type="entry name" value="SH3"/>
    <property type="match status" value="1"/>
</dbReference>
<proteinExistence type="predicted"/>
<dbReference type="InterPro" id="IPR000504">
    <property type="entry name" value="RRM_dom"/>
</dbReference>
<keyword evidence="1 4" id="KW-0728">SH3 domain</keyword>
<dbReference type="PANTHER" id="PTHR48025:SF1">
    <property type="entry name" value="RRM DOMAIN-CONTAINING PROTEIN"/>
    <property type="match status" value="1"/>
</dbReference>
<feature type="compositionally biased region" description="Basic and acidic residues" evidence="5">
    <location>
        <begin position="866"/>
        <end position="891"/>
    </location>
</feature>
<gene>
    <name evidence="8" type="ORF">BLNAU_10385</name>
</gene>
<dbReference type="Gene3D" id="1.25.10.10">
    <property type="entry name" value="Leucine-rich Repeat Variant"/>
    <property type="match status" value="1"/>
</dbReference>
<dbReference type="SUPFAM" id="SSF48371">
    <property type="entry name" value="ARM repeat"/>
    <property type="match status" value="1"/>
</dbReference>
<dbReference type="InterPro" id="IPR012677">
    <property type="entry name" value="Nucleotide-bd_a/b_plait_sf"/>
</dbReference>
<evidence type="ECO:0000256" key="4">
    <source>
        <dbReference type="PROSITE-ProRule" id="PRU00192"/>
    </source>
</evidence>